<dbReference type="InterPro" id="IPR023614">
    <property type="entry name" value="Porin_dom_sf"/>
</dbReference>
<evidence type="ECO:0000256" key="1">
    <source>
        <dbReference type="SAM" id="SignalP"/>
    </source>
</evidence>
<dbReference type="InterPro" id="IPR033900">
    <property type="entry name" value="Gram_neg_porin_domain"/>
</dbReference>
<organism evidence="3 4">
    <name type="scientific">Marinobacter profundi</name>
    <dbReference type="NCBI Taxonomy" id="2666256"/>
    <lineage>
        <taxon>Bacteria</taxon>
        <taxon>Pseudomonadati</taxon>
        <taxon>Pseudomonadota</taxon>
        <taxon>Gammaproteobacteria</taxon>
        <taxon>Pseudomonadales</taxon>
        <taxon>Marinobacteraceae</taxon>
        <taxon>Marinobacter</taxon>
    </lineage>
</organism>
<name>A0A2G1UQR9_9GAMM</name>
<dbReference type="EMBL" id="NTFH01000003">
    <property type="protein sequence ID" value="PHQ16838.1"/>
    <property type="molecule type" value="Genomic_DNA"/>
</dbReference>
<protein>
    <recommendedName>
        <fullName evidence="2">Porin domain-containing protein</fullName>
    </recommendedName>
</protein>
<dbReference type="SUPFAM" id="SSF56935">
    <property type="entry name" value="Porins"/>
    <property type="match status" value="1"/>
</dbReference>
<dbReference type="Gene3D" id="2.40.160.10">
    <property type="entry name" value="Porin"/>
    <property type="match status" value="1"/>
</dbReference>
<dbReference type="RefSeq" id="WP_099613090.1">
    <property type="nucleotide sequence ID" value="NZ_KZ319367.1"/>
</dbReference>
<feature type="signal peptide" evidence="1">
    <location>
        <begin position="1"/>
        <end position="25"/>
    </location>
</feature>
<dbReference type="Pfam" id="PF13609">
    <property type="entry name" value="Porin_4"/>
    <property type="match status" value="1"/>
</dbReference>
<accession>A0A2G1UQR9</accession>
<feature type="chain" id="PRO_5013692999" description="Porin domain-containing protein" evidence="1">
    <location>
        <begin position="26"/>
        <end position="365"/>
    </location>
</feature>
<keyword evidence="1" id="KW-0732">Signal</keyword>
<sequence length="365" mass="38491">MMKKQKLAASVALLAGGVLALPAVAQTIEIPDLDIDVYGQVNLAVMQADNGQDSGYFLVDNDYSSSRIGAIISSDVKDLGIKLGAHLEMEYQRNASNVVTPDDRNVNGEFNERHINVFASGDFGKVSVGLGAGAADGKTEVDLSGTKVVSFPDLTLVGGALRFVDETAGASTSLRSTLQSQDFESRYDRVRYDSPKLGPVSLSVSQGFKDDTNGSNDVTEVAAGFSVPLAGTLSAGVGYAIEKVGGVTGDSTTLGGSVSWLHDSGFNVSAAYSRGEDDNAANPESDFNIVKLGYKSGKHAVAIHRAEGKDFAVEGDDAEAYGVGYVYTPVKWMELYAGFNNYSLDRDGADFDDVNVALAGTRLKF</sequence>
<evidence type="ECO:0000313" key="4">
    <source>
        <dbReference type="Proteomes" id="UP000231409"/>
    </source>
</evidence>
<dbReference type="GO" id="GO:0015288">
    <property type="term" value="F:porin activity"/>
    <property type="evidence" value="ECO:0007669"/>
    <property type="project" value="InterPro"/>
</dbReference>
<evidence type="ECO:0000313" key="3">
    <source>
        <dbReference type="EMBL" id="PHQ16838.1"/>
    </source>
</evidence>
<dbReference type="Proteomes" id="UP000231409">
    <property type="component" value="Unassembled WGS sequence"/>
</dbReference>
<dbReference type="AlphaFoldDB" id="A0A2G1UQR9"/>
<keyword evidence="4" id="KW-1185">Reference proteome</keyword>
<proteinExistence type="predicted"/>
<gene>
    <name evidence="3" type="ORF">CLH61_02375</name>
</gene>
<evidence type="ECO:0000259" key="2">
    <source>
        <dbReference type="Pfam" id="PF13609"/>
    </source>
</evidence>
<reference evidence="3 4" key="1">
    <citation type="submission" date="2017-09" db="EMBL/GenBank/DDBJ databases">
        <title>The draft genome sequences of Marinobacter sp. PWS21.</title>
        <authorList>
            <person name="Cao J."/>
        </authorList>
    </citation>
    <scope>NUCLEOTIDE SEQUENCE [LARGE SCALE GENOMIC DNA]</scope>
    <source>
        <strain evidence="3 4">PWS21</strain>
    </source>
</reference>
<dbReference type="GO" id="GO:0016020">
    <property type="term" value="C:membrane"/>
    <property type="evidence" value="ECO:0007669"/>
    <property type="project" value="InterPro"/>
</dbReference>
<feature type="domain" description="Porin" evidence="2">
    <location>
        <begin position="12"/>
        <end position="345"/>
    </location>
</feature>
<comment type="caution">
    <text evidence="3">The sequence shown here is derived from an EMBL/GenBank/DDBJ whole genome shotgun (WGS) entry which is preliminary data.</text>
</comment>